<dbReference type="InterPro" id="IPR036789">
    <property type="entry name" value="Ribosomal_uL6-like_a/b-dom_sf"/>
</dbReference>
<keyword evidence="2" id="KW-0699">rRNA-binding</keyword>
<dbReference type="VEuPathDB" id="MicrosporidiaDB:AEWQ_020730"/>
<dbReference type="PANTHER" id="PTHR11655">
    <property type="entry name" value="60S/50S RIBOSOMAL PROTEIN L6/L9"/>
    <property type="match status" value="1"/>
</dbReference>
<dbReference type="VEuPathDB" id="MicrosporidiaDB:ECU02_0800"/>
<evidence type="ECO:0000256" key="1">
    <source>
        <dbReference type="ARBA" id="ARBA00009356"/>
    </source>
</evidence>
<keyword evidence="5" id="KW-0687">Ribonucleoprotein</keyword>
<evidence type="ECO:0000256" key="3">
    <source>
        <dbReference type="ARBA" id="ARBA00022884"/>
    </source>
</evidence>
<reference evidence="6" key="1">
    <citation type="journal article" date="2013" name="Eukaryot. Cell">
        <title>Extremely Reduced Levels of Heterozygosity in the Vertebrate Pathogen Encephalitozoon cuniculi.</title>
        <authorList>
            <person name="Selman M."/>
            <person name="Sak B."/>
            <person name="Kvac M."/>
            <person name="Farinelli L."/>
            <person name="Weiss L.M."/>
            <person name="Corradi N."/>
        </authorList>
    </citation>
    <scope>NUCLEOTIDE SEQUENCE</scope>
</reference>
<dbReference type="FunFam" id="3.90.930.12:FF:000008">
    <property type="entry name" value="50S ribosomal protein L6"/>
    <property type="match status" value="1"/>
</dbReference>
<dbReference type="Gene3D" id="3.90.930.12">
    <property type="entry name" value="Ribosomal protein L6, alpha-beta domain"/>
    <property type="match status" value="2"/>
</dbReference>
<dbReference type="EMBL" id="KC513608">
    <property type="protein sequence ID" value="AGE95595.1"/>
    <property type="molecule type" value="Genomic_DNA"/>
</dbReference>
<comment type="similarity">
    <text evidence="1">Belongs to the universal ribosomal protein uL6 family.</text>
</comment>
<keyword evidence="3" id="KW-0694">RNA-binding</keyword>
<dbReference type="AlphaFoldDB" id="M1K924"/>
<evidence type="ECO:0000256" key="2">
    <source>
        <dbReference type="ARBA" id="ARBA00022730"/>
    </source>
</evidence>
<accession>M1K924</accession>
<dbReference type="VEuPathDB" id="MicrosporidiaDB:AEWD_020760"/>
<dbReference type="VEuPathDB" id="MicrosporidiaDB:M970_020740"/>
<dbReference type="GO" id="GO:0002181">
    <property type="term" value="P:cytoplasmic translation"/>
    <property type="evidence" value="ECO:0007669"/>
    <property type="project" value="TreeGrafter"/>
</dbReference>
<gene>
    <name evidence="6" type="ORF">ECU02_0800</name>
</gene>
<dbReference type="PANTHER" id="PTHR11655:SF16">
    <property type="entry name" value="60S RIBOSOMAL PROTEIN L9"/>
    <property type="match status" value="1"/>
</dbReference>
<name>M1K924_ENCCN</name>
<dbReference type="GO" id="GO:0003735">
    <property type="term" value="F:structural constituent of ribosome"/>
    <property type="evidence" value="ECO:0007669"/>
    <property type="project" value="InterPro"/>
</dbReference>
<evidence type="ECO:0000313" key="6">
    <source>
        <dbReference type="EMBL" id="AGE95595.1"/>
    </source>
</evidence>
<dbReference type="SUPFAM" id="SSF56053">
    <property type="entry name" value="Ribosomal protein L6"/>
    <property type="match status" value="2"/>
</dbReference>
<evidence type="ECO:0000256" key="4">
    <source>
        <dbReference type="ARBA" id="ARBA00022980"/>
    </source>
</evidence>
<dbReference type="InterPro" id="IPR000702">
    <property type="entry name" value="Ribosomal_uL6-like"/>
</dbReference>
<dbReference type="OMA" id="YAHFPMK"/>
<evidence type="ECO:0000256" key="5">
    <source>
        <dbReference type="ARBA" id="ARBA00023274"/>
    </source>
</evidence>
<proteinExistence type="inferred from homology"/>
<dbReference type="GO" id="GO:0019843">
    <property type="term" value="F:rRNA binding"/>
    <property type="evidence" value="ECO:0007669"/>
    <property type="project" value="UniProtKB-KW"/>
</dbReference>
<dbReference type="PIRSF" id="PIRSF002162">
    <property type="entry name" value="Ribosomal_L6"/>
    <property type="match status" value="1"/>
</dbReference>
<organism evidence="6">
    <name type="scientific">Encephalitozoon cuniculi</name>
    <name type="common">Microsporidian parasite</name>
    <dbReference type="NCBI Taxonomy" id="6035"/>
    <lineage>
        <taxon>Eukaryota</taxon>
        <taxon>Fungi</taxon>
        <taxon>Fungi incertae sedis</taxon>
        <taxon>Microsporidia</taxon>
        <taxon>Unikaryonidae</taxon>
        <taxon>Encephalitozoon</taxon>
    </lineage>
</organism>
<dbReference type="GO" id="GO:0022625">
    <property type="term" value="C:cytosolic large ribosomal subunit"/>
    <property type="evidence" value="ECO:0007669"/>
    <property type="project" value="TreeGrafter"/>
</dbReference>
<keyword evidence="4 6" id="KW-0689">Ribosomal protein</keyword>
<dbReference type="VEuPathDB" id="MicrosporidiaDB:AEWR_020740"/>
<protein>
    <submittedName>
        <fullName evidence="6">60S ribosomal protein l9</fullName>
    </submittedName>
</protein>
<sequence>MDLIYGYESKKIVKYQKDLPLMRILVTRIVKVPEDCTATQEGKIFTFQGPKGSIVEDCTRHPLTFDIHEGNIRIRLWNGKRKAMALAITVESLLRNAIKAVTVGFAYTMKAVYNHFSINMEIKEDGKILLVKNFLGEKNVKRFRMRGAARVRLDERKDTIVIEGPSLSDVSQSAGTITNECKAKNRDSRVFLDGIFVTERGIMA</sequence>